<dbReference type="AlphaFoldDB" id="A0AA88V5U8"/>
<dbReference type="InterPro" id="IPR044830">
    <property type="entry name" value="HD-Zip_III"/>
</dbReference>
<protein>
    <recommendedName>
        <fullName evidence="2">MEKHLA domain-containing protein</fullName>
    </recommendedName>
</protein>
<dbReference type="InterPro" id="IPR013978">
    <property type="entry name" value="MEKHLA"/>
</dbReference>
<organism evidence="3 4">
    <name type="scientific">Escallonia herrerae</name>
    <dbReference type="NCBI Taxonomy" id="1293975"/>
    <lineage>
        <taxon>Eukaryota</taxon>
        <taxon>Viridiplantae</taxon>
        <taxon>Streptophyta</taxon>
        <taxon>Embryophyta</taxon>
        <taxon>Tracheophyta</taxon>
        <taxon>Spermatophyta</taxon>
        <taxon>Magnoliopsida</taxon>
        <taxon>eudicotyledons</taxon>
        <taxon>Gunneridae</taxon>
        <taxon>Pentapetalae</taxon>
        <taxon>asterids</taxon>
        <taxon>campanulids</taxon>
        <taxon>Escalloniales</taxon>
        <taxon>Escalloniaceae</taxon>
        <taxon>Escallonia</taxon>
    </lineage>
</organism>
<gene>
    <name evidence="3" type="ORF">RJ639_021051</name>
</gene>
<dbReference type="PANTHER" id="PTHR45950:SF7">
    <property type="entry name" value="HOMEOBOX-LEUCINE ZIPPER PROTEIN ATHB-14"/>
    <property type="match status" value="1"/>
</dbReference>
<feature type="domain" description="MEKHLA" evidence="2">
    <location>
        <begin position="72"/>
        <end position="99"/>
    </location>
</feature>
<dbReference type="EMBL" id="JAVXUP010002606">
    <property type="protein sequence ID" value="KAK3002389.1"/>
    <property type="molecule type" value="Genomic_DNA"/>
</dbReference>
<dbReference type="PANTHER" id="PTHR45950">
    <property type="entry name" value="HOMEOBOX-LEUCINE ZIPPER PROTEIN ATHB-14"/>
    <property type="match status" value="1"/>
</dbReference>
<evidence type="ECO:0000259" key="2">
    <source>
        <dbReference type="Pfam" id="PF08670"/>
    </source>
</evidence>
<dbReference type="Proteomes" id="UP001188597">
    <property type="component" value="Unassembled WGS sequence"/>
</dbReference>
<comment type="caution">
    <text evidence="3">The sequence shown here is derived from an EMBL/GenBank/DDBJ whole genome shotgun (WGS) entry which is preliminary data.</text>
</comment>
<evidence type="ECO:0000313" key="3">
    <source>
        <dbReference type="EMBL" id="KAK3002389.1"/>
    </source>
</evidence>
<keyword evidence="1" id="KW-0539">Nucleus</keyword>
<dbReference type="GO" id="GO:0003700">
    <property type="term" value="F:DNA-binding transcription factor activity"/>
    <property type="evidence" value="ECO:0007669"/>
    <property type="project" value="InterPro"/>
</dbReference>
<evidence type="ECO:0000313" key="4">
    <source>
        <dbReference type="Proteomes" id="UP001188597"/>
    </source>
</evidence>
<accession>A0AA88V5U8</accession>
<keyword evidence="4" id="KW-1185">Reference proteome</keyword>
<proteinExistence type="predicted"/>
<dbReference type="Pfam" id="PF08670">
    <property type="entry name" value="MEKHLA"/>
    <property type="match status" value="1"/>
</dbReference>
<sequence>MPAVQNFVRSDMLPGGSGYRPCEEAQEVSQSNATNCDRKPAALRALSRRLSRLVYSTYLRTSHCFASFHLWEPVFTFGNQAGLDMLETTLVALQDTAWQNL</sequence>
<evidence type="ECO:0000256" key="1">
    <source>
        <dbReference type="ARBA" id="ARBA00023242"/>
    </source>
</evidence>
<name>A0AA88V5U8_9ASTE</name>
<reference evidence="3" key="1">
    <citation type="submission" date="2022-12" db="EMBL/GenBank/DDBJ databases">
        <title>Draft genome assemblies for two species of Escallonia (Escalloniales).</title>
        <authorList>
            <person name="Chanderbali A."/>
            <person name="Dervinis C."/>
            <person name="Anghel I."/>
            <person name="Soltis D."/>
            <person name="Soltis P."/>
            <person name="Zapata F."/>
        </authorList>
    </citation>
    <scope>NUCLEOTIDE SEQUENCE</scope>
    <source>
        <strain evidence="3">UCBG64.0493</strain>
        <tissue evidence="3">Leaf</tissue>
    </source>
</reference>